<organism evidence="4 5">
    <name type="scientific">Candidatus Brocadia sinica JPN1</name>
    <dbReference type="NCBI Taxonomy" id="1197129"/>
    <lineage>
        <taxon>Bacteria</taxon>
        <taxon>Pseudomonadati</taxon>
        <taxon>Planctomycetota</taxon>
        <taxon>Candidatus Brocadiia</taxon>
        <taxon>Candidatus Brocadiales</taxon>
        <taxon>Candidatus Brocadiaceae</taxon>
        <taxon>Candidatus Brocadia</taxon>
    </lineage>
</organism>
<evidence type="ECO:0000256" key="1">
    <source>
        <dbReference type="ARBA" id="ARBA00022553"/>
    </source>
</evidence>
<dbReference type="PANTHER" id="PTHR44591">
    <property type="entry name" value="STRESS RESPONSE REGULATOR PROTEIN 1"/>
    <property type="match status" value="1"/>
</dbReference>
<gene>
    <name evidence="4" type="ORF">BROSI_A1482</name>
</gene>
<feature type="modified residue" description="4-aspartylphosphate" evidence="2">
    <location>
        <position position="52"/>
    </location>
</feature>
<dbReference type="Proteomes" id="UP000032309">
    <property type="component" value="Unassembled WGS sequence"/>
</dbReference>
<dbReference type="PANTHER" id="PTHR44591:SF3">
    <property type="entry name" value="RESPONSE REGULATORY DOMAIN-CONTAINING PROTEIN"/>
    <property type="match status" value="1"/>
</dbReference>
<dbReference type="InterPro" id="IPR001789">
    <property type="entry name" value="Sig_transdc_resp-reg_receiver"/>
</dbReference>
<proteinExistence type="predicted"/>
<keyword evidence="1 2" id="KW-0597">Phosphoprotein</keyword>
<dbReference type="InterPro" id="IPR011006">
    <property type="entry name" value="CheY-like_superfamily"/>
</dbReference>
<evidence type="ECO:0000256" key="2">
    <source>
        <dbReference type="PROSITE-ProRule" id="PRU00169"/>
    </source>
</evidence>
<dbReference type="EMBL" id="BAFN01000001">
    <property type="protein sequence ID" value="GAN32966.1"/>
    <property type="molecule type" value="Genomic_DNA"/>
</dbReference>
<evidence type="ECO:0000313" key="5">
    <source>
        <dbReference type="Proteomes" id="UP000032309"/>
    </source>
</evidence>
<dbReference type="SUPFAM" id="SSF52172">
    <property type="entry name" value="CheY-like"/>
    <property type="match status" value="1"/>
</dbReference>
<dbReference type="SMART" id="SM00448">
    <property type="entry name" value="REC"/>
    <property type="match status" value="1"/>
</dbReference>
<dbReference type="Pfam" id="PF00072">
    <property type="entry name" value="Response_reg"/>
    <property type="match status" value="1"/>
</dbReference>
<evidence type="ECO:0000259" key="3">
    <source>
        <dbReference type="PROSITE" id="PS50110"/>
    </source>
</evidence>
<feature type="domain" description="Response regulatory" evidence="3">
    <location>
        <begin position="3"/>
        <end position="116"/>
    </location>
</feature>
<protein>
    <submittedName>
        <fullName evidence="4">Sigma 54 response regulator protein</fullName>
    </submittedName>
</protein>
<name>A0ABQ0JW22_9BACT</name>
<dbReference type="InterPro" id="IPR050595">
    <property type="entry name" value="Bact_response_regulator"/>
</dbReference>
<dbReference type="Gene3D" id="3.40.50.2300">
    <property type="match status" value="1"/>
</dbReference>
<reference evidence="5" key="1">
    <citation type="journal article" date="2015" name="Genome Announc.">
        <title>Draft Genome Sequence of an Anaerobic Ammonium-Oxidizing Bacterium, "Candidatus Brocadia sinica".</title>
        <authorList>
            <person name="Oshiki M."/>
            <person name="Shinyako-Hata K."/>
            <person name="Satoh H."/>
            <person name="Okabe S."/>
        </authorList>
    </citation>
    <scope>NUCLEOTIDE SEQUENCE [LARGE SCALE GENOMIC DNA]</scope>
    <source>
        <strain evidence="5">JPN1</strain>
    </source>
</reference>
<keyword evidence="5" id="KW-1185">Reference proteome</keyword>
<dbReference type="RefSeq" id="WP_052563037.1">
    <property type="nucleotide sequence ID" value="NZ_BAFN01000001.1"/>
</dbReference>
<evidence type="ECO:0000313" key="4">
    <source>
        <dbReference type="EMBL" id="GAN32966.1"/>
    </source>
</evidence>
<sequence length="143" mass="16116">MARVLIIEEQEKARKSLVSVFKREGFETCDGTGWGGAAELFGRNAYDLIIVDLGVRPADGYEVLKTIRFSNSDAEIVAIISQNIYDADRLASCGVYDCILKPFRQKDVIDIGKKALEKKLLADKVRNLEQIMDMNKMILRKKS</sequence>
<accession>A0ABQ0JW22</accession>
<comment type="caution">
    <text evidence="4">The sequence shown here is derived from an EMBL/GenBank/DDBJ whole genome shotgun (WGS) entry which is preliminary data.</text>
</comment>
<dbReference type="PROSITE" id="PS50110">
    <property type="entry name" value="RESPONSE_REGULATORY"/>
    <property type="match status" value="1"/>
</dbReference>
<dbReference type="CDD" id="cd00156">
    <property type="entry name" value="REC"/>
    <property type="match status" value="1"/>
</dbReference>